<evidence type="ECO:0000313" key="8">
    <source>
        <dbReference type="Proteomes" id="UP000321118"/>
    </source>
</evidence>
<dbReference type="EMBL" id="BJUB01000012">
    <property type="protein sequence ID" value="GEK22977.1"/>
    <property type="molecule type" value="Genomic_DNA"/>
</dbReference>
<dbReference type="InterPro" id="IPR039425">
    <property type="entry name" value="RNA_pol_sigma-70-like"/>
</dbReference>
<evidence type="ECO:0000256" key="1">
    <source>
        <dbReference type="ARBA" id="ARBA00010641"/>
    </source>
</evidence>
<dbReference type="Gene3D" id="1.10.1740.10">
    <property type="match status" value="1"/>
</dbReference>
<dbReference type="RefSeq" id="WP_146929944.1">
    <property type="nucleotide sequence ID" value="NZ_BJUB01000012.1"/>
</dbReference>
<dbReference type="GO" id="GO:0016987">
    <property type="term" value="F:sigma factor activity"/>
    <property type="evidence" value="ECO:0007669"/>
    <property type="project" value="UniProtKB-KW"/>
</dbReference>
<keyword evidence="4" id="KW-0238">DNA-binding</keyword>
<dbReference type="Proteomes" id="UP000321118">
    <property type="component" value="Unassembled WGS sequence"/>
</dbReference>
<keyword evidence="5" id="KW-0804">Transcription</keyword>
<evidence type="ECO:0000259" key="6">
    <source>
        <dbReference type="Pfam" id="PF04545"/>
    </source>
</evidence>
<dbReference type="InterPro" id="IPR014284">
    <property type="entry name" value="RNA_pol_sigma-70_dom"/>
</dbReference>
<dbReference type="GO" id="GO:0003677">
    <property type="term" value="F:DNA binding"/>
    <property type="evidence" value="ECO:0007669"/>
    <property type="project" value="UniProtKB-KW"/>
</dbReference>
<dbReference type="CDD" id="cd06171">
    <property type="entry name" value="Sigma70_r4"/>
    <property type="match status" value="1"/>
</dbReference>
<dbReference type="PANTHER" id="PTHR43133">
    <property type="entry name" value="RNA POLYMERASE ECF-TYPE SIGMA FACTO"/>
    <property type="match status" value="1"/>
</dbReference>
<proteinExistence type="inferred from homology"/>
<gene>
    <name evidence="7" type="ORF">CXY01_34970</name>
</gene>
<dbReference type="Pfam" id="PF04545">
    <property type="entry name" value="Sigma70_r4"/>
    <property type="match status" value="1"/>
</dbReference>
<comment type="similarity">
    <text evidence="1">Belongs to the sigma-70 factor family. ECF subfamily.</text>
</comment>
<evidence type="ECO:0000256" key="5">
    <source>
        <dbReference type="ARBA" id="ARBA00023163"/>
    </source>
</evidence>
<protein>
    <submittedName>
        <fullName evidence="7">RNA polymerase sigma factor</fullName>
    </submittedName>
</protein>
<evidence type="ECO:0000256" key="2">
    <source>
        <dbReference type="ARBA" id="ARBA00023015"/>
    </source>
</evidence>
<dbReference type="NCBIfam" id="TIGR02937">
    <property type="entry name" value="sigma70-ECF"/>
    <property type="match status" value="1"/>
</dbReference>
<evidence type="ECO:0000256" key="4">
    <source>
        <dbReference type="ARBA" id="ARBA00023125"/>
    </source>
</evidence>
<keyword evidence="2" id="KW-0805">Transcription regulation</keyword>
<dbReference type="InterPro" id="IPR036388">
    <property type="entry name" value="WH-like_DNA-bd_sf"/>
</dbReference>
<dbReference type="InterPro" id="IPR007630">
    <property type="entry name" value="RNA_pol_sigma70_r4"/>
</dbReference>
<dbReference type="InterPro" id="IPR013324">
    <property type="entry name" value="RNA_pol_sigma_r3/r4-like"/>
</dbReference>
<sequence length="184" mass="20262">MAAWEQVLEEVLRDRRSALVGYAALFTLDRGDAEDLAHDAIIRTFAKRRALTDVFSAEGYVRAVIRTMYIDSTRRSVSWRAKVHLLAETGHAPSPERATEAVLDVRAALAGLAPRERAVAVLRFFDDLTVPEIAHELDLSTGAVKRYLSDATAKLRSVLGPDALPDETSVVRPVTPVRTGRSEP</sequence>
<evidence type="ECO:0000256" key="3">
    <source>
        <dbReference type="ARBA" id="ARBA00023082"/>
    </source>
</evidence>
<dbReference type="GO" id="GO:0006352">
    <property type="term" value="P:DNA-templated transcription initiation"/>
    <property type="evidence" value="ECO:0007669"/>
    <property type="project" value="InterPro"/>
</dbReference>
<reference evidence="7 8" key="1">
    <citation type="submission" date="2019-07" db="EMBL/GenBank/DDBJ databases">
        <title>Whole genome shotgun sequence of Cellulomonas xylanilytica NBRC 101102.</title>
        <authorList>
            <person name="Hosoyama A."/>
            <person name="Uohara A."/>
            <person name="Ohji S."/>
            <person name="Ichikawa N."/>
        </authorList>
    </citation>
    <scope>NUCLEOTIDE SEQUENCE [LARGE SCALE GENOMIC DNA]</scope>
    <source>
        <strain evidence="7 8">NBRC 101102</strain>
    </source>
</reference>
<accession>A0A510V7X6</accession>
<keyword evidence="8" id="KW-1185">Reference proteome</keyword>
<dbReference type="OrthoDB" id="3688906at2"/>
<dbReference type="InterPro" id="IPR013325">
    <property type="entry name" value="RNA_pol_sigma_r2"/>
</dbReference>
<organism evidence="7 8">
    <name type="scientific">Cellulomonas xylanilytica</name>
    <dbReference type="NCBI Taxonomy" id="233583"/>
    <lineage>
        <taxon>Bacteria</taxon>
        <taxon>Bacillati</taxon>
        <taxon>Actinomycetota</taxon>
        <taxon>Actinomycetes</taxon>
        <taxon>Micrococcales</taxon>
        <taxon>Cellulomonadaceae</taxon>
        <taxon>Cellulomonas</taxon>
    </lineage>
</organism>
<dbReference type="PANTHER" id="PTHR43133:SF50">
    <property type="entry name" value="ECF RNA POLYMERASE SIGMA FACTOR SIGM"/>
    <property type="match status" value="1"/>
</dbReference>
<name>A0A510V7X6_9CELL</name>
<keyword evidence="3" id="KW-0731">Sigma factor</keyword>
<feature type="domain" description="RNA polymerase sigma-70 region 4" evidence="6">
    <location>
        <begin position="108"/>
        <end position="156"/>
    </location>
</feature>
<dbReference type="AlphaFoldDB" id="A0A510V7X6"/>
<evidence type="ECO:0000313" key="7">
    <source>
        <dbReference type="EMBL" id="GEK22977.1"/>
    </source>
</evidence>
<dbReference type="SUPFAM" id="SSF88659">
    <property type="entry name" value="Sigma3 and sigma4 domains of RNA polymerase sigma factors"/>
    <property type="match status" value="1"/>
</dbReference>
<dbReference type="SUPFAM" id="SSF88946">
    <property type="entry name" value="Sigma2 domain of RNA polymerase sigma factors"/>
    <property type="match status" value="1"/>
</dbReference>
<dbReference type="Gene3D" id="1.10.10.10">
    <property type="entry name" value="Winged helix-like DNA-binding domain superfamily/Winged helix DNA-binding domain"/>
    <property type="match status" value="1"/>
</dbReference>
<comment type="caution">
    <text evidence="7">The sequence shown here is derived from an EMBL/GenBank/DDBJ whole genome shotgun (WGS) entry which is preliminary data.</text>
</comment>